<dbReference type="InterPro" id="IPR028217">
    <property type="entry name" value="Rsa3_C"/>
</dbReference>
<evidence type="ECO:0000256" key="2">
    <source>
        <dbReference type="ARBA" id="ARBA00004604"/>
    </source>
</evidence>
<dbReference type="GO" id="GO:0000027">
    <property type="term" value="P:ribosomal large subunit assembly"/>
    <property type="evidence" value="ECO:0007669"/>
    <property type="project" value="TreeGrafter"/>
</dbReference>
<gene>
    <name evidence="10" type="ORF">ASCRUDRAFT_74417</name>
</gene>
<keyword evidence="5" id="KW-0690">Ribosome biogenesis</keyword>
<evidence type="ECO:0000313" key="10">
    <source>
        <dbReference type="EMBL" id="ODV62990.1"/>
    </source>
</evidence>
<evidence type="ECO:0000256" key="7">
    <source>
        <dbReference type="ARBA" id="ARBA00023274"/>
    </source>
</evidence>
<evidence type="ECO:0000256" key="3">
    <source>
        <dbReference type="ARBA" id="ARBA00006256"/>
    </source>
</evidence>
<evidence type="ECO:0000256" key="4">
    <source>
        <dbReference type="ARBA" id="ARBA00015339"/>
    </source>
</evidence>
<comment type="similarity">
    <text evidence="3">Belongs to the RSA3 family.</text>
</comment>
<keyword evidence="11" id="KW-1185">Reference proteome</keyword>
<dbReference type="GO" id="GO:0005730">
    <property type="term" value="C:nucleolus"/>
    <property type="evidence" value="ECO:0007669"/>
    <property type="project" value="UniProtKB-SubCell"/>
</dbReference>
<dbReference type="InterPro" id="IPR051898">
    <property type="entry name" value="Ribosome_Assembly_3"/>
</dbReference>
<comment type="subcellular location">
    <subcellularLocation>
        <location evidence="2">Nucleus</location>
        <location evidence="2">Nucleolus</location>
    </subcellularLocation>
</comment>
<organism evidence="10 11">
    <name type="scientific">Ascoidea rubescens DSM 1968</name>
    <dbReference type="NCBI Taxonomy" id="1344418"/>
    <lineage>
        <taxon>Eukaryota</taxon>
        <taxon>Fungi</taxon>
        <taxon>Dikarya</taxon>
        <taxon>Ascomycota</taxon>
        <taxon>Saccharomycotina</taxon>
        <taxon>Saccharomycetes</taxon>
        <taxon>Ascoideaceae</taxon>
        <taxon>Ascoidea</taxon>
    </lineage>
</organism>
<feature type="region of interest" description="Disordered" evidence="8">
    <location>
        <begin position="1"/>
        <end position="82"/>
    </location>
</feature>
<dbReference type="GO" id="GO:0030687">
    <property type="term" value="C:preribosome, large subunit precursor"/>
    <property type="evidence" value="ECO:0007669"/>
    <property type="project" value="TreeGrafter"/>
</dbReference>
<accession>A0A1D2VN12</accession>
<keyword evidence="7" id="KW-0687">Ribonucleoprotein</keyword>
<dbReference type="AlphaFoldDB" id="A0A1D2VN12"/>
<protein>
    <recommendedName>
        <fullName evidence="4">Ribosome assembly protein 3</fullName>
    </recommendedName>
</protein>
<reference evidence="11" key="1">
    <citation type="submission" date="2016-05" db="EMBL/GenBank/DDBJ databases">
        <title>Comparative genomics of biotechnologically important yeasts.</title>
        <authorList>
            <consortium name="DOE Joint Genome Institute"/>
            <person name="Riley R."/>
            <person name="Haridas S."/>
            <person name="Wolfe K.H."/>
            <person name="Lopes M.R."/>
            <person name="Hittinger C.T."/>
            <person name="Goker M."/>
            <person name="Salamov A."/>
            <person name="Wisecaver J."/>
            <person name="Long T.M."/>
            <person name="Aerts A.L."/>
            <person name="Barry K."/>
            <person name="Choi C."/>
            <person name="Clum A."/>
            <person name="Coughlan A.Y."/>
            <person name="Deshpande S."/>
            <person name="Douglass A.P."/>
            <person name="Hanson S.J."/>
            <person name="Klenk H.-P."/>
            <person name="Labutti K."/>
            <person name="Lapidus A."/>
            <person name="Lindquist E."/>
            <person name="Lipzen A."/>
            <person name="Meier-Kolthoff J.P."/>
            <person name="Ohm R.A."/>
            <person name="Otillar R.P."/>
            <person name="Pangilinan J."/>
            <person name="Peng Y."/>
            <person name="Rokas A."/>
            <person name="Rosa C.A."/>
            <person name="Scheuner C."/>
            <person name="Sibirny A.A."/>
            <person name="Slot J.C."/>
            <person name="Stielow J.B."/>
            <person name="Sun H."/>
            <person name="Kurtzman C.P."/>
            <person name="Blackwell M."/>
            <person name="Grigoriev I.V."/>
            <person name="Jeffries T.W."/>
        </authorList>
    </citation>
    <scope>NUCLEOTIDE SEQUENCE [LARGE SCALE GENOMIC DNA]</scope>
    <source>
        <strain evidence="11">DSM 1968</strain>
    </source>
</reference>
<evidence type="ECO:0000256" key="5">
    <source>
        <dbReference type="ARBA" id="ARBA00022517"/>
    </source>
</evidence>
<dbReference type="STRING" id="1344418.A0A1D2VN12"/>
<evidence type="ECO:0000256" key="1">
    <source>
        <dbReference type="ARBA" id="ARBA00003035"/>
    </source>
</evidence>
<keyword evidence="6" id="KW-0539">Nucleus</keyword>
<evidence type="ECO:0000313" key="11">
    <source>
        <dbReference type="Proteomes" id="UP000095038"/>
    </source>
</evidence>
<dbReference type="PANTHER" id="PTHR28127:SF1">
    <property type="entry name" value="RIBOSOME ASSEMBLY PROTEIN 3"/>
    <property type="match status" value="1"/>
</dbReference>
<comment type="function">
    <text evidence="1">Required for efficient biogenesis of the 60S ribosomal subunit.</text>
</comment>
<evidence type="ECO:0000256" key="8">
    <source>
        <dbReference type="SAM" id="MobiDB-lite"/>
    </source>
</evidence>
<dbReference type="Proteomes" id="UP000095038">
    <property type="component" value="Unassembled WGS sequence"/>
</dbReference>
<dbReference type="GeneID" id="30966310"/>
<evidence type="ECO:0000259" key="9">
    <source>
        <dbReference type="Pfam" id="PF14615"/>
    </source>
</evidence>
<feature type="domain" description="Ribosome-assembly protein 3 C-terminal" evidence="9">
    <location>
        <begin position="192"/>
        <end position="236"/>
    </location>
</feature>
<dbReference type="Pfam" id="PF14615">
    <property type="entry name" value="Rsa3"/>
    <property type="match status" value="1"/>
</dbReference>
<dbReference type="RefSeq" id="XP_020049297.1">
    <property type="nucleotide sequence ID" value="XM_020192674.1"/>
</dbReference>
<feature type="compositionally biased region" description="Acidic residues" evidence="8">
    <location>
        <begin position="25"/>
        <end position="38"/>
    </location>
</feature>
<evidence type="ECO:0000256" key="6">
    <source>
        <dbReference type="ARBA" id="ARBA00023242"/>
    </source>
</evidence>
<dbReference type="InParanoid" id="A0A1D2VN12"/>
<proteinExistence type="inferred from homology"/>
<dbReference type="EMBL" id="KV454476">
    <property type="protein sequence ID" value="ODV62990.1"/>
    <property type="molecule type" value="Genomic_DNA"/>
</dbReference>
<name>A0A1D2VN12_9ASCO</name>
<feature type="compositionally biased region" description="Basic and acidic residues" evidence="8">
    <location>
        <begin position="55"/>
        <end position="67"/>
    </location>
</feature>
<dbReference type="PANTHER" id="PTHR28127">
    <property type="entry name" value="RIBOSOME ASSEMBLY PROTEIN 3"/>
    <property type="match status" value="1"/>
</dbReference>
<sequence>MGSSVRNDVLKKNKRRRKKRRTEDFSSDSDSSDSDNNDNDQPSVIEIEVDDDSDQPDHKKPMVEHAGETASPKPDLISNLSPSEIDSLRIRTSQARKKLNKITLSNFENELQNKNNNNDLSETSFDRSSINLSAFKNHIKNRSNILNRDINDILNTDDTTAHTKDNIDTINTMDIDENLSPLQIERKNSLLDDYLSLLINTYDDDLDKLRSSSDFNNNTSLILLANLLKNSGNIFSIDNLDMILNKH</sequence>